<dbReference type="PANTHER" id="PTHR47894">
    <property type="entry name" value="HTH-TYPE TRANSCRIPTIONAL REGULATOR GADX"/>
    <property type="match status" value="1"/>
</dbReference>
<dbReference type="PROSITE" id="PS01124">
    <property type="entry name" value="HTH_ARAC_FAMILY_2"/>
    <property type="match status" value="1"/>
</dbReference>
<dbReference type="SMART" id="SM00342">
    <property type="entry name" value="HTH_ARAC"/>
    <property type="match status" value="1"/>
</dbReference>
<dbReference type="InterPro" id="IPR009057">
    <property type="entry name" value="Homeodomain-like_sf"/>
</dbReference>
<dbReference type="GO" id="GO:0005829">
    <property type="term" value="C:cytosol"/>
    <property type="evidence" value="ECO:0007669"/>
    <property type="project" value="TreeGrafter"/>
</dbReference>
<sequence>MKNYILDGQYIKYFNLLGIDIKKVINQMHLPFNFFNQDNPSLSEKKYYMFMSLVGEQIKNENVPIKLATYDNVETFSPAIFTSYCSKNGESFITRLSQYKRLIAPIKYSLDKNKDNFEINIEPSNIALRIPSFLLEIEFIFLVHVIRKATNKPINPKMIITNYDFSESFKKYMSCNIVKGNFNKIIFYNNDLKVQFNSYNENMIKFLEPILYKNLNDFETDNSYKSHVQTTLINLLPAGKCAIEDVGYKLNISTRTLQRALKKEHTTFREQLNHTRKILAENYLQNTNMSSSDIAFLLGYQEINSFLRAFTVWTGKTILEYKKQIDK</sequence>
<evidence type="ECO:0000256" key="2">
    <source>
        <dbReference type="ARBA" id="ARBA00023125"/>
    </source>
</evidence>
<dbReference type="Proteomes" id="UP000052012">
    <property type="component" value="Unassembled WGS sequence"/>
</dbReference>
<dbReference type="PANTHER" id="PTHR47894:SF1">
    <property type="entry name" value="HTH-TYPE TRANSCRIPTIONAL REGULATOR VQSM"/>
    <property type="match status" value="1"/>
</dbReference>
<keyword evidence="1" id="KW-0805">Transcription regulation</keyword>
<accession>A0A0R2AQX8</accession>
<reference evidence="5 6" key="1">
    <citation type="journal article" date="2015" name="Genome Announc.">
        <title>Expanding the biotechnology potential of lactobacilli through comparative genomics of 213 strains and associated genera.</title>
        <authorList>
            <person name="Sun Z."/>
            <person name="Harris H.M."/>
            <person name="McCann A."/>
            <person name="Guo C."/>
            <person name="Argimon S."/>
            <person name="Zhang W."/>
            <person name="Yang X."/>
            <person name="Jeffery I.B."/>
            <person name="Cooney J.C."/>
            <person name="Kagawa T.F."/>
            <person name="Liu W."/>
            <person name="Song Y."/>
            <person name="Salvetti E."/>
            <person name="Wrobel A."/>
            <person name="Rasinkangas P."/>
            <person name="Parkhill J."/>
            <person name="Rea M.C."/>
            <person name="O'Sullivan O."/>
            <person name="Ritari J."/>
            <person name="Douillard F.P."/>
            <person name="Paul Ross R."/>
            <person name="Yang R."/>
            <person name="Briner A.E."/>
            <person name="Felis G.E."/>
            <person name="de Vos W.M."/>
            <person name="Barrangou R."/>
            <person name="Klaenhammer T.R."/>
            <person name="Caufield P.W."/>
            <person name="Cui Y."/>
            <person name="Zhang H."/>
            <person name="O'Toole P.W."/>
        </authorList>
    </citation>
    <scope>NUCLEOTIDE SEQUENCE [LARGE SCALE GENOMIC DNA]</scope>
    <source>
        <strain evidence="5 6">DSM 23829</strain>
    </source>
</reference>
<proteinExistence type="predicted"/>
<dbReference type="EMBL" id="AYYQ01000009">
    <property type="protein sequence ID" value="KRM69013.1"/>
    <property type="molecule type" value="Genomic_DNA"/>
</dbReference>
<evidence type="ECO:0000259" key="4">
    <source>
        <dbReference type="PROSITE" id="PS01124"/>
    </source>
</evidence>
<comment type="caution">
    <text evidence="5">The sequence shown here is derived from an EMBL/GenBank/DDBJ whole genome shotgun (WGS) entry which is preliminary data.</text>
</comment>
<evidence type="ECO:0000313" key="6">
    <source>
        <dbReference type="Proteomes" id="UP000052012"/>
    </source>
</evidence>
<dbReference type="GO" id="GO:0003700">
    <property type="term" value="F:DNA-binding transcription factor activity"/>
    <property type="evidence" value="ECO:0007669"/>
    <property type="project" value="InterPro"/>
</dbReference>
<dbReference type="Gene3D" id="1.10.10.60">
    <property type="entry name" value="Homeodomain-like"/>
    <property type="match status" value="1"/>
</dbReference>
<dbReference type="STRING" id="1423781.FD06_GL000819"/>
<keyword evidence="6" id="KW-1185">Reference proteome</keyword>
<evidence type="ECO:0000256" key="1">
    <source>
        <dbReference type="ARBA" id="ARBA00023015"/>
    </source>
</evidence>
<keyword evidence="3" id="KW-0804">Transcription</keyword>
<dbReference type="AlphaFoldDB" id="A0A0R2AQX8"/>
<organism evidence="5 6">
    <name type="scientific">Apilactobacillus ozensis DSM 23829 = JCM 17196</name>
    <dbReference type="NCBI Taxonomy" id="1423781"/>
    <lineage>
        <taxon>Bacteria</taxon>
        <taxon>Bacillati</taxon>
        <taxon>Bacillota</taxon>
        <taxon>Bacilli</taxon>
        <taxon>Lactobacillales</taxon>
        <taxon>Lactobacillaceae</taxon>
        <taxon>Apilactobacillus</taxon>
    </lineage>
</organism>
<dbReference type="OrthoDB" id="5582699at2"/>
<dbReference type="SUPFAM" id="SSF46689">
    <property type="entry name" value="Homeodomain-like"/>
    <property type="match status" value="1"/>
</dbReference>
<dbReference type="PATRIC" id="fig|1423781.4.peg.850"/>
<evidence type="ECO:0000313" key="5">
    <source>
        <dbReference type="EMBL" id="KRM69013.1"/>
    </source>
</evidence>
<dbReference type="InterPro" id="IPR018060">
    <property type="entry name" value="HTH_AraC"/>
</dbReference>
<evidence type="ECO:0000256" key="3">
    <source>
        <dbReference type="ARBA" id="ARBA00023163"/>
    </source>
</evidence>
<dbReference type="RefSeq" id="WP_056965852.1">
    <property type="nucleotide sequence ID" value="NZ_AYYQ01000009.1"/>
</dbReference>
<protein>
    <submittedName>
        <fullName evidence="5">Transcriptional regulator, arac family</fullName>
    </submittedName>
</protein>
<name>A0A0R2AQX8_9LACO</name>
<keyword evidence="2" id="KW-0238">DNA-binding</keyword>
<dbReference type="GO" id="GO:0000976">
    <property type="term" value="F:transcription cis-regulatory region binding"/>
    <property type="evidence" value="ECO:0007669"/>
    <property type="project" value="TreeGrafter"/>
</dbReference>
<feature type="domain" description="HTH araC/xylS-type" evidence="4">
    <location>
        <begin position="226"/>
        <end position="324"/>
    </location>
</feature>
<dbReference type="Pfam" id="PF12833">
    <property type="entry name" value="HTH_18"/>
    <property type="match status" value="1"/>
</dbReference>
<gene>
    <name evidence="5" type="ORF">FD06_GL000819</name>
</gene>